<dbReference type="AlphaFoldDB" id="C0QR20"/>
<keyword evidence="1" id="KW-0472">Membrane</keyword>
<gene>
    <name evidence="2" type="ordered locus">PERMA_1347</name>
</gene>
<dbReference type="PaxDb" id="123214-PERMA_1347"/>
<proteinExistence type="predicted"/>
<dbReference type="HOGENOM" id="CLU_2602944_0_0_0"/>
<evidence type="ECO:0000313" key="3">
    <source>
        <dbReference type="Proteomes" id="UP000001366"/>
    </source>
</evidence>
<protein>
    <submittedName>
        <fullName evidence="2">Uncharacterized protein</fullName>
    </submittedName>
</protein>
<dbReference type="Proteomes" id="UP000001366">
    <property type="component" value="Chromosome"/>
</dbReference>
<organism evidence="2 3">
    <name type="scientific">Persephonella marina (strain DSM 14350 / EX-H1)</name>
    <dbReference type="NCBI Taxonomy" id="123214"/>
    <lineage>
        <taxon>Bacteria</taxon>
        <taxon>Pseudomonadati</taxon>
        <taxon>Aquificota</taxon>
        <taxon>Aquificia</taxon>
        <taxon>Aquificales</taxon>
        <taxon>Hydrogenothermaceae</taxon>
        <taxon>Persephonella</taxon>
    </lineage>
</organism>
<evidence type="ECO:0000313" key="2">
    <source>
        <dbReference type="EMBL" id="ACO04385.1"/>
    </source>
</evidence>
<name>C0QR20_PERMH</name>
<evidence type="ECO:0000256" key="1">
    <source>
        <dbReference type="SAM" id="Phobius"/>
    </source>
</evidence>
<feature type="transmembrane region" description="Helical" evidence="1">
    <location>
        <begin position="6"/>
        <end position="22"/>
    </location>
</feature>
<keyword evidence="1" id="KW-1133">Transmembrane helix</keyword>
<dbReference type="KEGG" id="pmx:PERMA_1347"/>
<reference evidence="2 3" key="1">
    <citation type="journal article" date="2009" name="J. Bacteriol.">
        <title>Complete and draft genome sequences of six members of the Aquificales.</title>
        <authorList>
            <person name="Reysenbach A.L."/>
            <person name="Hamamura N."/>
            <person name="Podar M."/>
            <person name="Griffiths E."/>
            <person name="Ferreira S."/>
            <person name="Hochstein R."/>
            <person name="Heidelberg J."/>
            <person name="Johnson J."/>
            <person name="Mead D."/>
            <person name="Pohorille A."/>
            <person name="Sarmiento M."/>
            <person name="Schweighofer K."/>
            <person name="Seshadri R."/>
            <person name="Voytek M.A."/>
        </authorList>
    </citation>
    <scope>NUCLEOTIDE SEQUENCE [LARGE SCALE GENOMIC DNA]</scope>
    <source>
        <strain evidence="3">DSM 14350 / EX-H1</strain>
    </source>
</reference>
<keyword evidence="1" id="KW-0812">Transmembrane</keyword>
<dbReference type="EMBL" id="CP001230">
    <property type="protein sequence ID" value="ACO04385.1"/>
    <property type="molecule type" value="Genomic_DNA"/>
</dbReference>
<sequence>MVIAGFTYFMFIVIYSIIYGFFGSNENVKEKEESIEKTEEEKEEEFIEDISDLTFFGENFFPRLYKYDIPAVDKRKFDD</sequence>
<keyword evidence="3" id="KW-1185">Reference proteome</keyword>
<accession>C0QR20</accession>